<gene>
    <name evidence="1" type="ORF">SAMN05443639_101159</name>
</gene>
<evidence type="ECO:0000313" key="2">
    <source>
        <dbReference type="Proteomes" id="UP000199181"/>
    </source>
</evidence>
<evidence type="ECO:0000313" key="1">
    <source>
        <dbReference type="EMBL" id="SES76116.1"/>
    </source>
</evidence>
<sequence>MQSRMWMSAMVVLVSACGGEVTQEELELGSLKQRLELFQYNATETNTASNTNSATQPIELGVNETVMIGTCGLNGAASDPTNNNVVRLKNPAGVEVTSWGVFSSGCTSFSRVSYTAPAAGVYSIWAGCSSSQSCSGTVSVSKRKGQVTYSALNTNGALLNTYNKQYFFDGGDVIRVSTCTNSSYGASVTSGDTFLRLFKQTSTSTGYTEVALSDNAAGCGTASELTYLVPSAGYYQIRAGCAGNSSCNATFVVYKE</sequence>
<evidence type="ECO:0008006" key="3">
    <source>
        <dbReference type="Google" id="ProtNLM"/>
    </source>
</evidence>
<organism evidence="1 2">
    <name type="scientific">Stigmatella erecta</name>
    <dbReference type="NCBI Taxonomy" id="83460"/>
    <lineage>
        <taxon>Bacteria</taxon>
        <taxon>Pseudomonadati</taxon>
        <taxon>Myxococcota</taxon>
        <taxon>Myxococcia</taxon>
        <taxon>Myxococcales</taxon>
        <taxon>Cystobacterineae</taxon>
        <taxon>Archangiaceae</taxon>
        <taxon>Stigmatella</taxon>
    </lineage>
</organism>
<name>A0A1H9Z5G3_9BACT</name>
<dbReference type="EMBL" id="FOIJ01000001">
    <property type="protein sequence ID" value="SES76116.1"/>
    <property type="molecule type" value="Genomic_DNA"/>
</dbReference>
<reference evidence="2" key="1">
    <citation type="submission" date="2016-10" db="EMBL/GenBank/DDBJ databases">
        <authorList>
            <person name="Varghese N."/>
            <person name="Submissions S."/>
        </authorList>
    </citation>
    <scope>NUCLEOTIDE SEQUENCE [LARGE SCALE GENOMIC DNA]</scope>
    <source>
        <strain evidence="2">DSM 16858</strain>
    </source>
</reference>
<protein>
    <recommendedName>
        <fullName evidence="3">Pre-peptidase C-terminal domain-containing protein</fullName>
    </recommendedName>
</protein>
<dbReference type="PROSITE" id="PS51257">
    <property type="entry name" value="PROKAR_LIPOPROTEIN"/>
    <property type="match status" value="1"/>
</dbReference>
<proteinExistence type="predicted"/>
<accession>A0A1H9Z5G3</accession>
<keyword evidence="2" id="KW-1185">Reference proteome</keyword>
<dbReference type="AlphaFoldDB" id="A0A1H9Z5G3"/>
<dbReference type="Proteomes" id="UP000199181">
    <property type="component" value="Unassembled WGS sequence"/>
</dbReference>